<dbReference type="InterPro" id="IPR043129">
    <property type="entry name" value="ATPase_NBD"/>
</dbReference>
<protein>
    <submittedName>
        <fullName evidence="2">Uncharacterized protein</fullName>
    </submittedName>
</protein>
<dbReference type="SMART" id="SM00268">
    <property type="entry name" value="ACTIN"/>
    <property type="match status" value="1"/>
</dbReference>
<evidence type="ECO:0000313" key="3">
    <source>
        <dbReference type="Proteomes" id="UP000261520"/>
    </source>
</evidence>
<dbReference type="PANTHER" id="PTHR11937">
    <property type="entry name" value="ACTIN"/>
    <property type="match status" value="1"/>
</dbReference>
<dbReference type="SUPFAM" id="SSF53067">
    <property type="entry name" value="Actin-like ATPase domain"/>
    <property type="match status" value="2"/>
</dbReference>
<proteinExistence type="inferred from homology"/>
<dbReference type="Gene3D" id="3.90.640.10">
    <property type="entry name" value="Actin, Chain A, domain 4"/>
    <property type="match status" value="1"/>
</dbReference>
<dbReference type="PRINTS" id="PR00190">
    <property type="entry name" value="ACTIN"/>
</dbReference>
<evidence type="ECO:0000313" key="2">
    <source>
        <dbReference type="Ensembl" id="ENSPMGP00000015944.1"/>
    </source>
</evidence>
<dbReference type="Gene3D" id="3.30.420.40">
    <property type="match status" value="2"/>
</dbReference>
<dbReference type="Pfam" id="PF00022">
    <property type="entry name" value="Actin"/>
    <property type="match status" value="1"/>
</dbReference>
<dbReference type="AlphaFoldDB" id="A0A3B4AH52"/>
<dbReference type="PROSITE" id="PS01132">
    <property type="entry name" value="ACTINS_ACT_LIKE"/>
    <property type="match status" value="1"/>
</dbReference>
<dbReference type="FunFam" id="3.30.420.40:FF:000538">
    <property type="entry name" value="Actin-related protein 2"/>
    <property type="match status" value="1"/>
</dbReference>
<reference evidence="2" key="1">
    <citation type="submission" date="2025-08" db="UniProtKB">
        <authorList>
            <consortium name="Ensembl"/>
        </authorList>
    </citation>
    <scope>IDENTIFICATION</scope>
</reference>
<dbReference type="Ensembl" id="ENSPMGT00000017011.1">
    <property type="protein sequence ID" value="ENSPMGP00000015944.1"/>
    <property type="gene ID" value="ENSPMGG00000013078.1"/>
</dbReference>
<reference evidence="2" key="2">
    <citation type="submission" date="2025-09" db="UniProtKB">
        <authorList>
            <consortium name="Ensembl"/>
        </authorList>
    </citation>
    <scope>IDENTIFICATION</scope>
</reference>
<accession>A0A3B4AH52</accession>
<keyword evidence="3" id="KW-1185">Reference proteome</keyword>
<sequence>MDSQGRKVVVCDNGTGFVKCGFAGSNFPDHIFPAMIGRPIIRSSIKVGNYEIKVKHLFDLMVGDEASECRSMLEVSYPMENGMVRCWDDMLHLWDHTFGPERLNINPKDCKILLTEPPMNPIKNREKITEIMFEKYQFHGIYVAIQAVLTLYAQGLLTGVVVDSGDGVTHICPVYEGFSLPHLTRRLDIAGRDITRYLIKVENEQKWNISTHIYMRGSFTDGNIGGNWTTLLLY</sequence>
<name>A0A3B4AH52_9GOBI</name>
<comment type="similarity">
    <text evidence="1">Belongs to the actin family.</text>
</comment>
<dbReference type="InterPro" id="IPR004000">
    <property type="entry name" value="Actin"/>
</dbReference>
<organism evidence="2 3">
    <name type="scientific">Periophthalmus magnuspinnatus</name>
    <dbReference type="NCBI Taxonomy" id="409849"/>
    <lineage>
        <taxon>Eukaryota</taxon>
        <taxon>Metazoa</taxon>
        <taxon>Chordata</taxon>
        <taxon>Craniata</taxon>
        <taxon>Vertebrata</taxon>
        <taxon>Euteleostomi</taxon>
        <taxon>Actinopterygii</taxon>
        <taxon>Neopterygii</taxon>
        <taxon>Teleostei</taxon>
        <taxon>Neoteleostei</taxon>
        <taxon>Acanthomorphata</taxon>
        <taxon>Gobiaria</taxon>
        <taxon>Gobiiformes</taxon>
        <taxon>Gobioidei</taxon>
        <taxon>Gobiidae</taxon>
        <taxon>Oxudercinae</taxon>
        <taxon>Periophthalmus</taxon>
    </lineage>
</organism>
<dbReference type="InterPro" id="IPR020902">
    <property type="entry name" value="Actin/actin-like_CS"/>
</dbReference>
<dbReference type="Proteomes" id="UP000261520">
    <property type="component" value="Unplaced"/>
</dbReference>
<evidence type="ECO:0000256" key="1">
    <source>
        <dbReference type="RuleBase" id="RU000487"/>
    </source>
</evidence>
<dbReference type="STRING" id="409849.ENSPMGP00000015944"/>